<dbReference type="Pfam" id="PF01966">
    <property type="entry name" value="HD"/>
    <property type="match status" value="1"/>
</dbReference>
<accession>A0A1I5B9S9</accession>
<sequence length="402" mass="46684">MDIRRSDEESGEMMKQVIHIYGASGSGTSALGRKVSELLGYTFLDTDEFFWKRTNPMYSERREPEEAVSMILQKIKASQKTVLSGSLVDWGDELMKEFTLAVRLDTETKVRLHRIKEREYEKFGERILPEGDMYEQHLRFLEWAGKYDTGSAHMRSREKHNLWQRLLPCPQLNLSGEDPLEMNVEKIEDFLAFMEKTEVIKKLVESHFLGEASGHDVYHTLRVYRNALMLAKEIDCSLEVVSLAALLHDVDDEKLFQSKELQFARRFLEEADITPALQERVLEAIRTVSFKNRRENAPSTIEGMIVQDADRLDALGAIGIARTFAFGGSRGRAMYDPKEKPNLSMTPEEYRNSNGSSVNHFYEKLFLLKDLMNTEAAKEIAREREEFMKRFLQEFYKEWNGF</sequence>
<dbReference type="CDD" id="cd00077">
    <property type="entry name" value="HDc"/>
    <property type="match status" value="1"/>
</dbReference>
<protein>
    <submittedName>
        <fullName evidence="2">HD superfamily phosphodieaserase, includes HD domain of RNase Y</fullName>
    </submittedName>
</protein>
<dbReference type="STRING" id="398199.SAMN05421804_107106"/>
<dbReference type="Gene3D" id="1.10.3210.50">
    <property type="match status" value="1"/>
</dbReference>
<gene>
    <name evidence="2" type="ORF">SAMN04488695_10490</name>
</gene>
<dbReference type="SMART" id="SM00471">
    <property type="entry name" value="HDc"/>
    <property type="match status" value="1"/>
</dbReference>
<dbReference type="SUPFAM" id="SSF109604">
    <property type="entry name" value="HD-domain/PDEase-like"/>
    <property type="match status" value="1"/>
</dbReference>
<dbReference type="InterPro" id="IPR027417">
    <property type="entry name" value="P-loop_NTPase"/>
</dbReference>
<reference evidence="2 3" key="1">
    <citation type="submission" date="2016-10" db="EMBL/GenBank/DDBJ databases">
        <authorList>
            <person name="de Groot N.N."/>
        </authorList>
    </citation>
    <scope>NUCLEOTIDE SEQUENCE [LARGE SCALE GENOMIC DNA]</scope>
    <source>
        <strain evidence="2 3">ML2</strain>
    </source>
</reference>
<evidence type="ECO:0000259" key="1">
    <source>
        <dbReference type="PROSITE" id="PS51831"/>
    </source>
</evidence>
<dbReference type="AlphaFoldDB" id="A0A1I5B9S9"/>
<evidence type="ECO:0000313" key="3">
    <source>
        <dbReference type="Proteomes" id="UP000181899"/>
    </source>
</evidence>
<dbReference type="EMBL" id="FOVK01000004">
    <property type="protein sequence ID" value="SFN71472.1"/>
    <property type="molecule type" value="Genomic_DNA"/>
</dbReference>
<proteinExistence type="predicted"/>
<dbReference type="RefSeq" id="WP_242943531.1">
    <property type="nucleotide sequence ID" value="NZ_FOVK01000004.1"/>
</dbReference>
<keyword evidence="3" id="KW-1185">Reference proteome</keyword>
<dbReference type="PROSITE" id="PS51831">
    <property type="entry name" value="HD"/>
    <property type="match status" value="1"/>
</dbReference>
<dbReference type="Proteomes" id="UP000181899">
    <property type="component" value="Unassembled WGS sequence"/>
</dbReference>
<dbReference type="SUPFAM" id="SSF52540">
    <property type="entry name" value="P-loop containing nucleoside triphosphate hydrolases"/>
    <property type="match status" value="1"/>
</dbReference>
<feature type="domain" description="HD" evidence="1">
    <location>
        <begin position="216"/>
        <end position="315"/>
    </location>
</feature>
<dbReference type="Pfam" id="PF13238">
    <property type="entry name" value="AAA_18"/>
    <property type="match status" value="1"/>
</dbReference>
<organism evidence="2 3">
    <name type="scientific">Proteiniclasticum ruminis</name>
    <dbReference type="NCBI Taxonomy" id="398199"/>
    <lineage>
        <taxon>Bacteria</taxon>
        <taxon>Bacillati</taxon>
        <taxon>Bacillota</taxon>
        <taxon>Clostridia</taxon>
        <taxon>Eubacteriales</taxon>
        <taxon>Clostridiaceae</taxon>
        <taxon>Proteiniclasticum</taxon>
    </lineage>
</organism>
<dbReference type="InterPro" id="IPR006674">
    <property type="entry name" value="HD_domain"/>
</dbReference>
<name>A0A1I5B9S9_9CLOT</name>
<dbReference type="Gene3D" id="3.40.50.300">
    <property type="entry name" value="P-loop containing nucleotide triphosphate hydrolases"/>
    <property type="match status" value="1"/>
</dbReference>
<dbReference type="PANTHER" id="PTHR33594">
    <property type="entry name" value="SUPERFAMILY HYDROLASE, PUTATIVE (AFU_ORTHOLOGUE AFUA_1G03035)-RELATED"/>
    <property type="match status" value="1"/>
</dbReference>
<evidence type="ECO:0000313" key="2">
    <source>
        <dbReference type="EMBL" id="SFN71472.1"/>
    </source>
</evidence>
<dbReference type="PANTHER" id="PTHR33594:SF1">
    <property type="entry name" value="HD_PDEASE DOMAIN-CONTAINING PROTEIN"/>
    <property type="match status" value="1"/>
</dbReference>
<dbReference type="InterPro" id="IPR003607">
    <property type="entry name" value="HD/PDEase_dom"/>
</dbReference>